<keyword evidence="6" id="KW-1185">Reference proteome</keyword>
<dbReference type="RefSeq" id="WP_092783865.1">
    <property type="nucleotide sequence ID" value="NZ_FNAP01000003.1"/>
</dbReference>
<dbReference type="InterPro" id="IPR050330">
    <property type="entry name" value="Bact_OuterMem_StrucFunc"/>
</dbReference>
<keyword evidence="2 3" id="KW-0472">Membrane</keyword>
<feature type="domain" description="OmpA-like" evidence="4">
    <location>
        <begin position="198"/>
        <end position="313"/>
    </location>
</feature>
<dbReference type="CDD" id="cd07185">
    <property type="entry name" value="OmpA_C-like"/>
    <property type="match status" value="1"/>
</dbReference>
<dbReference type="EMBL" id="FNAP01000003">
    <property type="protein sequence ID" value="SDE11112.1"/>
    <property type="molecule type" value="Genomic_DNA"/>
</dbReference>
<dbReference type="InterPro" id="IPR036737">
    <property type="entry name" value="OmpA-like_sf"/>
</dbReference>
<dbReference type="InterPro" id="IPR006664">
    <property type="entry name" value="OMP_bac"/>
</dbReference>
<reference evidence="5 6" key="1">
    <citation type="submission" date="2016-10" db="EMBL/GenBank/DDBJ databases">
        <authorList>
            <person name="de Groot N.N."/>
        </authorList>
    </citation>
    <scope>NUCLEOTIDE SEQUENCE [LARGE SCALE GENOMIC DNA]</scope>
    <source>
        <strain evidence="5 6">ATCC 700224</strain>
    </source>
</reference>
<organism evidence="5 6">
    <name type="scientific">Rhodospira trueperi</name>
    <dbReference type="NCBI Taxonomy" id="69960"/>
    <lineage>
        <taxon>Bacteria</taxon>
        <taxon>Pseudomonadati</taxon>
        <taxon>Pseudomonadota</taxon>
        <taxon>Alphaproteobacteria</taxon>
        <taxon>Rhodospirillales</taxon>
        <taxon>Rhodospirillaceae</taxon>
        <taxon>Rhodospira</taxon>
    </lineage>
</organism>
<dbReference type="SUPFAM" id="SSF103088">
    <property type="entry name" value="OmpA-like"/>
    <property type="match status" value="1"/>
</dbReference>
<evidence type="ECO:0000313" key="6">
    <source>
        <dbReference type="Proteomes" id="UP000199412"/>
    </source>
</evidence>
<evidence type="ECO:0000256" key="3">
    <source>
        <dbReference type="PROSITE-ProRule" id="PRU00473"/>
    </source>
</evidence>
<name>A0A1G7A8G5_9PROT</name>
<dbReference type="PRINTS" id="PR01021">
    <property type="entry name" value="OMPADOMAIN"/>
</dbReference>
<gene>
    <name evidence="5" type="ORF">SAMN05421720_103226</name>
</gene>
<evidence type="ECO:0000256" key="2">
    <source>
        <dbReference type="ARBA" id="ARBA00023136"/>
    </source>
</evidence>
<dbReference type="OrthoDB" id="9814546at2"/>
<dbReference type="PANTHER" id="PTHR30329">
    <property type="entry name" value="STATOR ELEMENT OF FLAGELLAR MOTOR COMPLEX"/>
    <property type="match status" value="1"/>
</dbReference>
<dbReference type="GO" id="GO:0009279">
    <property type="term" value="C:cell outer membrane"/>
    <property type="evidence" value="ECO:0007669"/>
    <property type="project" value="UniProtKB-SubCell"/>
</dbReference>
<protein>
    <submittedName>
        <fullName evidence="5">OmpA family protein</fullName>
    </submittedName>
</protein>
<proteinExistence type="predicted"/>
<evidence type="ECO:0000259" key="4">
    <source>
        <dbReference type="PROSITE" id="PS51123"/>
    </source>
</evidence>
<dbReference type="PROSITE" id="PS51123">
    <property type="entry name" value="OMPA_2"/>
    <property type="match status" value="1"/>
</dbReference>
<dbReference type="Gene3D" id="3.30.1330.60">
    <property type="entry name" value="OmpA-like domain"/>
    <property type="match status" value="1"/>
</dbReference>
<dbReference type="STRING" id="69960.SAMN05421720_103226"/>
<dbReference type="Pfam" id="PF00691">
    <property type="entry name" value="OmpA"/>
    <property type="match status" value="1"/>
</dbReference>
<sequence>MTLGSRLTALPAVMMTPVAALMLATLVVLAPGLALACEDLTNRTQTAYKAGDLATLKDTFAAAEANADCSAETLQWMGKAIVSTVLRSVHEDVSQGGSLQAHETALREARPYGQDWRLEAWLGDIAFERGDFTEAATAFQDALNTLNDEELTPTAPDTAVIEEVYNKAEMARLAAADYVSAPTTRSGEPGGLAAPSYRGFQPAARLVPVEFQFGSTLVTPKGLRALRDLRDALRASGTQSITLVGHTDPVGGMAANDRLSLARAESVAASLRNEGYTGQIYVVGRGERDPLQWVAPLTQHQYHQALRRVEVRQ</sequence>
<evidence type="ECO:0000313" key="5">
    <source>
        <dbReference type="EMBL" id="SDE11112.1"/>
    </source>
</evidence>
<dbReference type="InterPro" id="IPR006665">
    <property type="entry name" value="OmpA-like"/>
</dbReference>
<dbReference type="Proteomes" id="UP000199412">
    <property type="component" value="Unassembled WGS sequence"/>
</dbReference>
<dbReference type="AlphaFoldDB" id="A0A1G7A8G5"/>
<comment type="subcellular location">
    <subcellularLocation>
        <location evidence="1">Cell outer membrane</location>
    </subcellularLocation>
</comment>
<accession>A0A1G7A8G5</accession>
<evidence type="ECO:0000256" key="1">
    <source>
        <dbReference type="ARBA" id="ARBA00004442"/>
    </source>
</evidence>
<dbReference type="PANTHER" id="PTHR30329:SF20">
    <property type="entry name" value="EXPORTED PROTEIN"/>
    <property type="match status" value="1"/>
</dbReference>